<dbReference type="Pfam" id="PF25758">
    <property type="entry name" value="TPR_IPO11"/>
    <property type="match status" value="1"/>
</dbReference>
<dbReference type="PANTHER" id="PTHR10997">
    <property type="entry name" value="IMPORTIN-7, 8, 11"/>
    <property type="match status" value="1"/>
</dbReference>
<reference evidence="2" key="1">
    <citation type="submission" date="2021-01" db="EMBL/GenBank/DDBJ databases">
        <authorList>
            <person name="Corre E."/>
            <person name="Pelletier E."/>
            <person name="Niang G."/>
            <person name="Scheremetjew M."/>
            <person name="Finn R."/>
            <person name="Kale V."/>
            <person name="Holt S."/>
            <person name="Cochrane G."/>
            <person name="Meng A."/>
            <person name="Brown T."/>
            <person name="Cohen L."/>
        </authorList>
    </citation>
    <scope>NUCLEOTIDE SEQUENCE</scope>
    <source>
        <strain evidence="2">CCMP1381</strain>
    </source>
</reference>
<gene>
    <name evidence="2" type="ORF">DSPE1174_LOCUS21395</name>
</gene>
<dbReference type="PANTHER" id="PTHR10997:SF7">
    <property type="entry name" value="IMPORTIN-11"/>
    <property type="match status" value="1"/>
</dbReference>
<accession>A0A7S2DDA8</accession>
<dbReference type="SUPFAM" id="SSF48371">
    <property type="entry name" value="ARM repeat"/>
    <property type="match status" value="1"/>
</dbReference>
<feature type="domain" description="Importin-7/11-like TPR repeats" evidence="1">
    <location>
        <begin position="66"/>
        <end position="414"/>
    </location>
</feature>
<dbReference type="GO" id="GO:0005829">
    <property type="term" value="C:cytosol"/>
    <property type="evidence" value="ECO:0007669"/>
    <property type="project" value="TreeGrafter"/>
</dbReference>
<dbReference type="InterPro" id="IPR058669">
    <property type="entry name" value="TPR_IPO7/11-like"/>
</dbReference>
<dbReference type="EMBL" id="HBGS01041544">
    <property type="protein sequence ID" value="CAD9451346.1"/>
    <property type="molecule type" value="Transcribed_RNA"/>
</dbReference>
<proteinExistence type="predicted"/>
<dbReference type="AlphaFoldDB" id="A0A7S2DDA8"/>
<dbReference type="GO" id="GO:0005635">
    <property type="term" value="C:nuclear envelope"/>
    <property type="evidence" value="ECO:0007669"/>
    <property type="project" value="TreeGrafter"/>
</dbReference>
<dbReference type="InterPro" id="IPR011989">
    <property type="entry name" value="ARM-like"/>
</dbReference>
<organism evidence="2">
    <name type="scientific">Octactis speculum</name>
    <dbReference type="NCBI Taxonomy" id="3111310"/>
    <lineage>
        <taxon>Eukaryota</taxon>
        <taxon>Sar</taxon>
        <taxon>Stramenopiles</taxon>
        <taxon>Ochrophyta</taxon>
        <taxon>Dictyochophyceae</taxon>
        <taxon>Dictyochales</taxon>
        <taxon>Dictyochaceae</taxon>
        <taxon>Octactis</taxon>
    </lineage>
</organism>
<evidence type="ECO:0000259" key="1">
    <source>
        <dbReference type="Pfam" id="PF25758"/>
    </source>
</evidence>
<dbReference type="Gene3D" id="1.25.10.10">
    <property type="entry name" value="Leucine-rich Repeat Variant"/>
    <property type="match status" value="1"/>
</dbReference>
<dbReference type="InterPro" id="IPR016024">
    <property type="entry name" value="ARM-type_fold"/>
</dbReference>
<name>A0A7S2DDA8_9STRA</name>
<protein>
    <recommendedName>
        <fullName evidence="1">Importin-7/11-like TPR repeats domain-containing protein</fullName>
    </recommendedName>
</protein>
<evidence type="ECO:0000313" key="2">
    <source>
        <dbReference type="EMBL" id="CAD9451346.1"/>
    </source>
</evidence>
<sequence length="425" mass="46062">MGMTDMRNKHWLNNCLPMVLEPLPGIWADSEDQNLLRKSVLSLLTLLVRACGGGGSVGPGLTTQSTHAMLKPLVMPMLEVATDTRLADNDYLIEDGLELWKVTVLEAPDYSMDLDALFPNLCRLLSRDLEFLQQGMAILDAYVVIGGRTFLTNHAGPVSEMLFLVVGDVSARGAPFVSDALESLLRSFSAEGSEMLLQSGVLTKLLQPCLAATTESGTRRVGGEVVTLHLTTLARVLLTSPNHFAALLTSCSNGNPDQVPLMVMALVGLWLEYFDEVGHSGVSGTWRRKLWACTLVSVIPFNGGLLLGRLDEILNVCTDLLSDRDSITSFTIHSNEATADDNAAAAAAATTTGVGDAYTHRLRQILMSDPVHQIDLRSYIDEKMSECARVIGQVKFEEALSSVEPVIIKQLQQIQPSHANSTPTS</sequence>
<dbReference type="GO" id="GO:0006606">
    <property type="term" value="P:protein import into nucleus"/>
    <property type="evidence" value="ECO:0007669"/>
    <property type="project" value="TreeGrafter"/>
</dbReference>